<dbReference type="AlphaFoldDB" id="W4LER7"/>
<keyword evidence="4" id="KW-1185">Reference proteome</keyword>
<accession>W4LER7</accession>
<organism evidence="3 4">
    <name type="scientific">Entotheonella factor</name>
    <dbReference type="NCBI Taxonomy" id="1429438"/>
    <lineage>
        <taxon>Bacteria</taxon>
        <taxon>Pseudomonadati</taxon>
        <taxon>Nitrospinota/Tectimicrobiota group</taxon>
        <taxon>Candidatus Tectimicrobiota</taxon>
        <taxon>Candidatus Entotheonellia</taxon>
        <taxon>Candidatus Entotheonellales</taxon>
        <taxon>Candidatus Entotheonellaceae</taxon>
        <taxon>Candidatus Entotheonella</taxon>
    </lineage>
</organism>
<dbReference type="HOGENOM" id="CLU_473869_0_0_7"/>
<comment type="similarity">
    <text evidence="1">Belongs to the TolB family.</text>
</comment>
<dbReference type="InterPro" id="IPR011659">
    <property type="entry name" value="WD40"/>
</dbReference>
<feature type="chain" id="PRO_5004845762" description="DUF5050 domain-containing protein" evidence="2">
    <location>
        <begin position="17"/>
        <end position="575"/>
    </location>
</feature>
<feature type="signal peptide" evidence="2">
    <location>
        <begin position="1"/>
        <end position="16"/>
    </location>
</feature>
<evidence type="ECO:0000256" key="2">
    <source>
        <dbReference type="SAM" id="SignalP"/>
    </source>
</evidence>
<name>W4LER7_ENTF1</name>
<evidence type="ECO:0000256" key="1">
    <source>
        <dbReference type="ARBA" id="ARBA00009820"/>
    </source>
</evidence>
<reference evidence="3 4" key="1">
    <citation type="journal article" date="2014" name="Nature">
        <title>An environmental bacterial taxon with a large and distinct metabolic repertoire.</title>
        <authorList>
            <person name="Wilson M.C."/>
            <person name="Mori T."/>
            <person name="Ruckert C."/>
            <person name="Uria A.R."/>
            <person name="Helf M.J."/>
            <person name="Takada K."/>
            <person name="Gernert C."/>
            <person name="Steffens U.A."/>
            <person name="Heycke N."/>
            <person name="Schmitt S."/>
            <person name="Rinke C."/>
            <person name="Helfrich E.J."/>
            <person name="Brachmann A.O."/>
            <person name="Gurgui C."/>
            <person name="Wakimoto T."/>
            <person name="Kracht M."/>
            <person name="Crusemann M."/>
            <person name="Hentschel U."/>
            <person name="Abe I."/>
            <person name="Matsunaga S."/>
            <person name="Kalinowski J."/>
            <person name="Takeyama H."/>
            <person name="Piel J."/>
        </authorList>
    </citation>
    <scope>NUCLEOTIDE SEQUENCE [LARGE SCALE GENOMIC DNA]</scope>
    <source>
        <strain evidence="4">TSY1</strain>
    </source>
</reference>
<keyword evidence="2" id="KW-0732">Signal</keyword>
<comment type="caution">
    <text evidence="3">The sequence shown here is derived from an EMBL/GenBank/DDBJ whole genome shotgun (WGS) entry which is preliminary data.</text>
</comment>
<dbReference type="InterPro" id="IPR011042">
    <property type="entry name" value="6-blade_b-propeller_TolB-like"/>
</dbReference>
<evidence type="ECO:0000313" key="3">
    <source>
        <dbReference type="EMBL" id="ETW96409.1"/>
    </source>
</evidence>
<evidence type="ECO:0000313" key="4">
    <source>
        <dbReference type="Proteomes" id="UP000019141"/>
    </source>
</evidence>
<dbReference type="SUPFAM" id="SSF82171">
    <property type="entry name" value="DPP6 N-terminal domain-like"/>
    <property type="match status" value="1"/>
</dbReference>
<protein>
    <recommendedName>
        <fullName evidence="5">DUF5050 domain-containing protein</fullName>
    </recommendedName>
</protein>
<evidence type="ECO:0008006" key="5">
    <source>
        <dbReference type="Google" id="ProtNLM"/>
    </source>
</evidence>
<proteinExistence type="inferred from homology"/>
<dbReference type="EMBL" id="AZHW01000792">
    <property type="protein sequence ID" value="ETW96409.1"/>
    <property type="molecule type" value="Genomic_DNA"/>
</dbReference>
<dbReference type="Proteomes" id="UP000019141">
    <property type="component" value="Unassembled WGS sequence"/>
</dbReference>
<sequence length="575" mass="62369">MVTLAIWMHLSGFATAAMIQVDSRWDPNPEPMLGGPVTPGCNGEPGIRPLSILIPPGIVSVVIQNTSGAVTYNRRGQSAGPEGVDLDRVFRYESAPGLSGIVSRRRVFLAGVLTANQNPLGASPRDRDGDLDMMSDRLDDIELYQLFAIGRRDGQRPLEIVLPDGAERLWLFAINACVSRGAQLGGYPDHEGSWQVEYTLVERVVPTITLVSFGLQNVQGNGPSEEPSINGDGRFVAFVSNADNLVVGDTNQSSDVFVADRQDRQTTRVSVDSNGFEANSDSYSPMISSDGRYVVFVSDAENLVADDTNGFADIFVHDRQTGQTRRVNVDSTGREANDDSLSPAISEDGQIVVYESFASNLVPDDTNGHQDVFAYEMQTGQTIRVSIDFQGQQIEDESSAPSISQDGRYVAFQTFLGGQNSEILIYDRDIDLVTRLAQGIGLEGVGIPKISGDGQVVTFIGEMSRFLSVYDRQTDQAATINTDVNESASISADGRFVAFGPFDDNFKFDVFVYDRVTNDITLISVGADGKPVDNDSFSPSISAQGRFVAFASNGDNLVLGDNNQFTDVFVYDRGQ</sequence>
<gene>
    <name evidence="3" type="ORF">ETSY1_26790</name>
</gene>
<dbReference type="PANTHER" id="PTHR36842">
    <property type="entry name" value="PROTEIN TOLB HOMOLOG"/>
    <property type="match status" value="1"/>
</dbReference>
<dbReference type="Pfam" id="PF07676">
    <property type="entry name" value="PD40"/>
    <property type="match status" value="1"/>
</dbReference>
<dbReference type="Gene3D" id="2.120.10.30">
    <property type="entry name" value="TolB, C-terminal domain"/>
    <property type="match status" value="2"/>
</dbReference>